<proteinExistence type="inferred from homology"/>
<evidence type="ECO:0000256" key="7">
    <source>
        <dbReference type="ARBA" id="ARBA00023136"/>
    </source>
</evidence>
<evidence type="ECO:0000259" key="9">
    <source>
        <dbReference type="PROSITE" id="PS50928"/>
    </source>
</evidence>
<dbReference type="STRING" id="442562.Rumeso_04273"/>
<dbReference type="EMBL" id="AOSK01000120">
    <property type="protein sequence ID" value="EYD74216.1"/>
    <property type="molecule type" value="Genomic_DNA"/>
</dbReference>
<evidence type="ECO:0000313" key="10">
    <source>
        <dbReference type="EMBL" id="EYD74216.1"/>
    </source>
</evidence>
<evidence type="ECO:0000256" key="4">
    <source>
        <dbReference type="ARBA" id="ARBA00022475"/>
    </source>
</evidence>
<dbReference type="PANTHER" id="PTHR30614:SF34">
    <property type="entry name" value="BLR6398 PROTEIN"/>
    <property type="match status" value="1"/>
</dbReference>
<evidence type="ECO:0000256" key="3">
    <source>
        <dbReference type="ARBA" id="ARBA00022448"/>
    </source>
</evidence>
<dbReference type="HOGENOM" id="CLU_019602_1_1_5"/>
<name>A0A017HIN5_9RHOB</name>
<gene>
    <name evidence="10" type="ORF">Rumeso_04273</name>
</gene>
<evidence type="ECO:0000256" key="1">
    <source>
        <dbReference type="ARBA" id="ARBA00004429"/>
    </source>
</evidence>
<dbReference type="Gene3D" id="1.10.3720.10">
    <property type="entry name" value="MetI-like"/>
    <property type="match status" value="1"/>
</dbReference>
<feature type="transmembrane region" description="Helical" evidence="8">
    <location>
        <begin position="186"/>
        <end position="208"/>
    </location>
</feature>
<accession>A0A017HIN5</accession>
<evidence type="ECO:0000256" key="6">
    <source>
        <dbReference type="ARBA" id="ARBA00022989"/>
    </source>
</evidence>
<dbReference type="Pfam" id="PF00528">
    <property type="entry name" value="BPD_transp_1"/>
    <property type="match status" value="1"/>
</dbReference>
<dbReference type="RefSeq" id="WP_037283760.1">
    <property type="nucleotide sequence ID" value="NZ_KK088626.1"/>
</dbReference>
<dbReference type="InterPro" id="IPR043429">
    <property type="entry name" value="ArtM/GltK/GlnP/TcyL/YhdX-like"/>
</dbReference>
<keyword evidence="7 8" id="KW-0472">Membrane</keyword>
<protein>
    <submittedName>
        <fullName evidence="10">ABC polar amino acid transporter inner membrane protein</fullName>
    </submittedName>
</protein>
<feature type="transmembrane region" description="Helical" evidence="8">
    <location>
        <begin position="91"/>
        <end position="111"/>
    </location>
</feature>
<feature type="transmembrane region" description="Helical" evidence="8">
    <location>
        <begin position="20"/>
        <end position="45"/>
    </location>
</feature>
<dbReference type="GO" id="GO:0043190">
    <property type="term" value="C:ATP-binding cassette (ABC) transporter complex"/>
    <property type="evidence" value="ECO:0007669"/>
    <property type="project" value="InterPro"/>
</dbReference>
<dbReference type="InterPro" id="IPR010065">
    <property type="entry name" value="AA_ABC_transptr_permease_3TM"/>
</dbReference>
<reference evidence="10 11" key="1">
    <citation type="submission" date="2013-02" db="EMBL/GenBank/DDBJ databases">
        <authorList>
            <person name="Fiebig A."/>
            <person name="Goeker M."/>
            <person name="Klenk H.-P.P."/>
        </authorList>
    </citation>
    <scope>NUCLEOTIDE SEQUENCE [LARGE SCALE GENOMIC DNA]</scope>
    <source>
        <strain evidence="10 11">DSM 19309</strain>
    </source>
</reference>
<dbReference type="NCBIfam" id="TIGR01726">
    <property type="entry name" value="HEQRo_perm_3TM"/>
    <property type="match status" value="1"/>
</dbReference>
<evidence type="ECO:0000256" key="8">
    <source>
        <dbReference type="RuleBase" id="RU363032"/>
    </source>
</evidence>
<dbReference type="GO" id="GO:0006865">
    <property type="term" value="P:amino acid transport"/>
    <property type="evidence" value="ECO:0007669"/>
    <property type="project" value="TreeGrafter"/>
</dbReference>
<comment type="caution">
    <text evidence="10">The sequence shown here is derived from an EMBL/GenBank/DDBJ whole genome shotgun (WGS) entry which is preliminary data.</text>
</comment>
<dbReference type="PATRIC" id="fig|442562.3.peg.4207"/>
<comment type="similarity">
    <text evidence="2">Belongs to the binding-protein-dependent transport system permease family. HisMQ subfamily.</text>
</comment>
<feature type="transmembrane region" description="Helical" evidence="8">
    <location>
        <begin position="66"/>
        <end position="85"/>
    </location>
</feature>
<comment type="subcellular location">
    <subcellularLocation>
        <location evidence="1">Cell inner membrane</location>
        <topology evidence="1">Multi-pass membrane protein</topology>
    </subcellularLocation>
    <subcellularLocation>
        <location evidence="8">Cell membrane</location>
        <topology evidence="8">Multi-pass membrane protein</topology>
    </subcellularLocation>
</comment>
<keyword evidence="6 8" id="KW-1133">Transmembrane helix</keyword>
<evidence type="ECO:0000313" key="11">
    <source>
        <dbReference type="Proteomes" id="UP000019666"/>
    </source>
</evidence>
<keyword evidence="3 8" id="KW-0813">Transport</keyword>
<dbReference type="OrthoDB" id="9814902at2"/>
<dbReference type="AlphaFoldDB" id="A0A017HIN5"/>
<dbReference type="Proteomes" id="UP000019666">
    <property type="component" value="Unassembled WGS sequence"/>
</dbReference>
<feature type="transmembrane region" description="Helical" evidence="8">
    <location>
        <begin position="132"/>
        <end position="154"/>
    </location>
</feature>
<evidence type="ECO:0000256" key="5">
    <source>
        <dbReference type="ARBA" id="ARBA00022692"/>
    </source>
</evidence>
<dbReference type="SUPFAM" id="SSF161098">
    <property type="entry name" value="MetI-like"/>
    <property type="match status" value="1"/>
</dbReference>
<organism evidence="10 11">
    <name type="scientific">Rubellimicrobium mesophilum DSM 19309</name>
    <dbReference type="NCBI Taxonomy" id="442562"/>
    <lineage>
        <taxon>Bacteria</taxon>
        <taxon>Pseudomonadati</taxon>
        <taxon>Pseudomonadota</taxon>
        <taxon>Alphaproteobacteria</taxon>
        <taxon>Rhodobacterales</taxon>
        <taxon>Roseobacteraceae</taxon>
        <taxon>Rubellimicrobium</taxon>
    </lineage>
</organism>
<keyword evidence="5 8" id="KW-0812">Transmembrane</keyword>
<dbReference type="GO" id="GO:0022857">
    <property type="term" value="F:transmembrane transporter activity"/>
    <property type="evidence" value="ECO:0007669"/>
    <property type="project" value="InterPro"/>
</dbReference>
<evidence type="ECO:0000256" key="2">
    <source>
        <dbReference type="ARBA" id="ARBA00010072"/>
    </source>
</evidence>
<dbReference type="PROSITE" id="PS50928">
    <property type="entry name" value="ABC_TM1"/>
    <property type="match status" value="1"/>
</dbReference>
<dbReference type="PANTHER" id="PTHR30614">
    <property type="entry name" value="MEMBRANE COMPONENT OF AMINO ACID ABC TRANSPORTER"/>
    <property type="match status" value="1"/>
</dbReference>
<keyword evidence="11" id="KW-1185">Reference proteome</keyword>
<dbReference type="InterPro" id="IPR035906">
    <property type="entry name" value="MetI-like_sf"/>
</dbReference>
<dbReference type="CDD" id="cd06261">
    <property type="entry name" value="TM_PBP2"/>
    <property type="match status" value="1"/>
</dbReference>
<dbReference type="InterPro" id="IPR000515">
    <property type="entry name" value="MetI-like"/>
</dbReference>
<sequence>MRFTQFTPYDLVLLAQGLGVTVGLFLLTSLIGLLAGTVLGVVRYYRVPGLTQAVTFVTELLKNSPVLVQLFLVFFGFPAFFHLNVGPVQAAVITLSANTAAFVYVIAVSAIESIGRDQVEAARVFGLSRWQVLRHVIAPQAAAFSIGPLTALLVNQLQVTSLISVIGVMDLAKIGATLNLRTLKPFIVWSVVGLLYYLAAKLVAGVGARIEHRLRAHSAFRGL</sequence>
<keyword evidence="4" id="KW-1003">Cell membrane</keyword>
<feature type="domain" description="ABC transmembrane type-1" evidence="9">
    <location>
        <begin position="18"/>
        <end position="207"/>
    </location>
</feature>